<dbReference type="EMBL" id="NVUS01000018">
    <property type="protein sequence ID" value="PCI98957.1"/>
    <property type="molecule type" value="Genomic_DNA"/>
</dbReference>
<gene>
    <name evidence="1" type="ORF">COB13_12790</name>
</gene>
<reference key="1">
    <citation type="submission" date="2017-08" db="EMBL/GenBank/DDBJ databases">
        <title>A dynamic microbial community with high functional redundancy inhabits the cold, oxic subseafloor aquifer.</title>
        <authorList>
            <person name="Tully B.J."/>
            <person name="Wheat C.G."/>
            <person name="Glazer B.T."/>
            <person name="Huber J.A."/>
        </authorList>
    </citation>
    <scope>NUCLEOTIDE SEQUENCE [LARGE SCALE GENOMIC DNA]</scope>
</reference>
<dbReference type="AlphaFoldDB" id="A0A2A4YXD9"/>
<reference evidence="1" key="2">
    <citation type="journal article" date="2018" name="ISME J.">
        <title>A dynamic microbial community with high functional redundancy inhabits the cold, oxic subseafloor aquifer.</title>
        <authorList>
            <person name="Tully B.J."/>
            <person name="Wheat C.G."/>
            <person name="Glazer B.T."/>
            <person name="Huber J.A."/>
        </authorList>
    </citation>
    <scope>NUCLEOTIDE SEQUENCE</scope>
    <source>
        <strain evidence="1">NORP83</strain>
    </source>
</reference>
<proteinExistence type="predicted"/>
<name>A0A2A4YXD9_9PROT</name>
<sequence length="174" mass="19672">MHNVVDWGGESARDQRLSGLASLRRQAPAGATSPPIGGRKDADFQSINYQPTVFLQYMRGSAPADALEVCIYYVRAAYRPTLCWHCVRSLRSLATPNGDARSRLSHLRFELFSHDRQYRTRQKILSLQWGTEAQSFAKLQLTKHNAVRLGGEIAPDQRLSDLARERSERTQCPT</sequence>
<evidence type="ECO:0000313" key="1">
    <source>
        <dbReference type="EMBL" id="PCI98957.1"/>
    </source>
</evidence>
<organism evidence="1">
    <name type="scientific">OCS116 cluster bacterium</name>
    <dbReference type="NCBI Taxonomy" id="2030921"/>
    <lineage>
        <taxon>Bacteria</taxon>
        <taxon>Pseudomonadati</taxon>
        <taxon>Pseudomonadota</taxon>
        <taxon>Alphaproteobacteria</taxon>
        <taxon>OCS116 cluster</taxon>
    </lineage>
</organism>
<protein>
    <submittedName>
        <fullName evidence="1">Uncharacterized protein</fullName>
    </submittedName>
</protein>
<comment type="caution">
    <text evidence="1">The sequence shown here is derived from an EMBL/GenBank/DDBJ whole genome shotgun (WGS) entry which is preliminary data.</text>
</comment>
<accession>A0A2A4YXD9</accession>